<dbReference type="NCBIfam" id="TIGR00259">
    <property type="entry name" value="thylakoid_BtpA"/>
    <property type="match status" value="1"/>
</dbReference>
<sequence length="245" mass="26502">MRIIGVLHLLPLPGSPLYLSFEEVMDVALRDAKSLVEGGVDAIIVENYGDMPFLPEVGKETVAAMTAIALEVKREIGIPIGINVLRNDAIAALAIAKAVKADFIRVNQLFFSSLMPEGWADGKAGEVMRYRKAIDCKAKVFADVSVKHAFHFVSIEDYMENVGRSLADAVIVTGSATGKPVNVEELAKVKKLSPVPVYAGSGITPENVAEVMKYADGVIVGTYFKKDGRVDVERVKRLVRAASRV</sequence>
<gene>
    <name evidence="2" type="ordered locus">Arcve_1725</name>
</gene>
<dbReference type="GeneID" id="10394851"/>
<dbReference type="KEGG" id="ave:Arcve_1725"/>
<dbReference type="SUPFAM" id="SSF51366">
    <property type="entry name" value="Ribulose-phoshate binding barrel"/>
    <property type="match status" value="1"/>
</dbReference>
<accession>F2KQJ1</accession>
<evidence type="ECO:0000313" key="3">
    <source>
        <dbReference type="Proteomes" id="UP000008136"/>
    </source>
</evidence>
<evidence type="ECO:0000256" key="1">
    <source>
        <dbReference type="ARBA" id="ARBA00006007"/>
    </source>
</evidence>
<dbReference type="RefSeq" id="WP_013684380.1">
    <property type="nucleotide sequence ID" value="NC_015320.1"/>
</dbReference>
<proteinExistence type="inferred from homology"/>
<dbReference type="OrthoDB" id="38543at2157"/>
<dbReference type="Gene3D" id="3.20.20.70">
    <property type="entry name" value="Aldolase class I"/>
    <property type="match status" value="1"/>
</dbReference>
<dbReference type="Proteomes" id="UP000008136">
    <property type="component" value="Chromosome"/>
</dbReference>
<reference evidence="2 3" key="1">
    <citation type="submission" date="2011-03" db="EMBL/GenBank/DDBJ databases">
        <title>The complete genome of Archaeoglobus veneficus SNP6.</title>
        <authorList>
            <consortium name="US DOE Joint Genome Institute (JGI-PGF)"/>
            <person name="Lucas S."/>
            <person name="Copeland A."/>
            <person name="Lapidus A."/>
            <person name="Bruce D."/>
            <person name="Goodwin L."/>
            <person name="Pitluck S."/>
            <person name="Kyrpides N."/>
            <person name="Mavromatis K."/>
            <person name="Pagani I."/>
            <person name="Ivanova N."/>
            <person name="Mikhailova N."/>
            <person name="Lu M."/>
            <person name="Detter J.C."/>
            <person name="Tapia R."/>
            <person name="Han C."/>
            <person name="Land M."/>
            <person name="Hauser L."/>
            <person name="Markowitz V."/>
            <person name="Cheng J.-F."/>
            <person name="Hugenholtz P."/>
            <person name="Woyke T."/>
            <person name="Wu D."/>
            <person name="Spring S."/>
            <person name="Brambilla E."/>
            <person name="Klenk H.-P."/>
            <person name="Eisen J.A."/>
        </authorList>
    </citation>
    <scope>NUCLEOTIDE SEQUENCE [LARGE SCALE GENOMIC DNA]</scope>
    <source>
        <strain>SNP6</strain>
    </source>
</reference>
<comment type="similarity">
    <text evidence="1">Belongs to the BtpA family.</text>
</comment>
<dbReference type="EMBL" id="CP002588">
    <property type="protein sequence ID" value="AEA47724.1"/>
    <property type="molecule type" value="Genomic_DNA"/>
</dbReference>
<protein>
    <submittedName>
        <fullName evidence="2">Photosystem I assembly BtpA</fullName>
    </submittedName>
</protein>
<organism evidence="2 3">
    <name type="scientific">Archaeoglobus veneficus (strain DSM 11195 / SNP6)</name>
    <dbReference type="NCBI Taxonomy" id="693661"/>
    <lineage>
        <taxon>Archaea</taxon>
        <taxon>Methanobacteriati</taxon>
        <taxon>Methanobacteriota</taxon>
        <taxon>Archaeoglobi</taxon>
        <taxon>Archaeoglobales</taxon>
        <taxon>Archaeoglobaceae</taxon>
        <taxon>Archaeoglobus</taxon>
    </lineage>
</organism>
<dbReference type="InterPro" id="IPR013785">
    <property type="entry name" value="Aldolase_TIM"/>
</dbReference>
<dbReference type="AlphaFoldDB" id="F2KQJ1"/>
<dbReference type="PIRSF" id="PIRSF005956">
    <property type="entry name" value="BtpA"/>
    <property type="match status" value="1"/>
</dbReference>
<dbReference type="PANTHER" id="PTHR21381:SF3">
    <property type="entry name" value="SGC REGION PROTEIN SGCQ-RELATED"/>
    <property type="match status" value="1"/>
</dbReference>
<dbReference type="InterPro" id="IPR011060">
    <property type="entry name" value="RibuloseP-bd_barrel"/>
</dbReference>
<dbReference type="InterPro" id="IPR005137">
    <property type="entry name" value="BtpA"/>
</dbReference>
<evidence type="ECO:0000313" key="2">
    <source>
        <dbReference type="EMBL" id="AEA47724.1"/>
    </source>
</evidence>
<dbReference type="PANTHER" id="PTHR21381">
    <property type="entry name" value="ZGC:162297"/>
    <property type="match status" value="1"/>
</dbReference>
<dbReference type="eggNOG" id="arCOG01982">
    <property type="taxonomic scope" value="Archaea"/>
</dbReference>
<name>F2KQJ1_ARCVS</name>
<keyword evidence="3" id="KW-1185">Reference proteome</keyword>
<dbReference type="HOGENOM" id="CLU_075239_1_0_2"/>
<dbReference type="STRING" id="693661.Arcve_1725"/>
<dbReference type="Pfam" id="PF03437">
    <property type="entry name" value="BtpA"/>
    <property type="match status" value="1"/>
</dbReference>